<sequence length="349" mass="41616">TSAKLMEWFEFIKAQDNQDLVRRGMKLWFELVYKIFKSGAQLYKKPLLECVLFFRYDKPPQVIDFIETTDYSEAELNESLDKIIKEYSSELGLSDFYSSSLVGKVIKCFDLMGSIAEHSTEIEKISRYCHFGCPYFLKPLAESQQTEIIDALNAYRCWKPPSEVLSLVKSKYWLFFFLGREKMYFYELKAILDRFYNFFLIFPKIDRIKITEFLKQYLPYKYDSFAKLNILLCFDEICRDTTPKERQLMYDKFYEVAWQIVRAMVKFGRDQGIMKNEMYHSDLASSDCISVRKAYSKFVSWIRRYKFERLKDDSKVNVVVNFCKRFFVIIPICRLQPINRSPLKLSGTL</sequence>
<evidence type="ECO:0000313" key="1">
    <source>
        <dbReference type="EMBL" id="GKT32312.1"/>
    </source>
</evidence>
<reference evidence="1" key="1">
    <citation type="submission" date="2022-03" db="EMBL/GenBank/DDBJ databases">
        <title>Draft genome sequence of Aduncisulcus paluster, a free-living microaerophilic Fornicata.</title>
        <authorList>
            <person name="Yuyama I."/>
            <person name="Kume K."/>
            <person name="Tamura T."/>
            <person name="Inagaki Y."/>
            <person name="Hashimoto T."/>
        </authorList>
    </citation>
    <scope>NUCLEOTIDE SEQUENCE</scope>
    <source>
        <strain evidence="1">NY0171</strain>
    </source>
</reference>
<organism evidence="1 2">
    <name type="scientific">Aduncisulcus paluster</name>
    <dbReference type="NCBI Taxonomy" id="2918883"/>
    <lineage>
        <taxon>Eukaryota</taxon>
        <taxon>Metamonada</taxon>
        <taxon>Carpediemonas-like organisms</taxon>
        <taxon>Aduncisulcus</taxon>
    </lineage>
</organism>
<evidence type="ECO:0000313" key="2">
    <source>
        <dbReference type="Proteomes" id="UP001057375"/>
    </source>
</evidence>
<protein>
    <submittedName>
        <fullName evidence="1">Uncharacterized protein</fullName>
    </submittedName>
</protein>
<name>A0ABQ5KIH5_9EUKA</name>
<comment type="caution">
    <text evidence="1">The sequence shown here is derived from an EMBL/GenBank/DDBJ whole genome shotgun (WGS) entry which is preliminary data.</text>
</comment>
<dbReference type="EMBL" id="BQXS01009969">
    <property type="protein sequence ID" value="GKT32312.1"/>
    <property type="molecule type" value="Genomic_DNA"/>
</dbReference>
<gene>
    <name evidence="1" type="ORF">ADUPG1_006494</name>
</gene>
<feature type="non-terminal residue" evidence="1">
    <location>
        <position position="1"/>
    </location>
</feature>
<proteinExistence type="predicted"/>
<dbReference type="Proteomes" id="UP001057375">
    <property type="component" value="Unassembled WGS sequence"/>
</dbReference>
<accession>A0ABQ5KIH5</accession>
<keyword evidence="2" id="KW-1185">Reference proteome</keyword>